<dbReference type="Pfam" id="PF10435">
    <property type="entry name" value="BetaGal_dom2"/>
    <property type="match status" value="1"/>
</dbReference>
<protein>
    <recommendedName>
        <fullName evidence="3 8">Beta-galactosidase</fullName>
        <ecNumber evidence="3 8">3.2.1.23</ecNumber>
    </recommendedName>
</protein>
<dbReference type="PANTHER" id="PTHR23421">
    <property type="entry name" value="BETA-GALACTOSIDASE RELATED"/>
    <property type="match status" value="1"/>
</dbReference>
<keyword evidence="4" id="KW-0732">Signal</keyword>
<dbReference type="InterPro" id="IPR019801">
    <property type="entry name" value="Glyco_hydro_35_CS"/>
</dbReference>
<dbReference type="GO" id="GO:0004565">
    <property type="term" value="F:beta-galactosidase activity"/>
    <property type="evidence" value="ECO:0007669"/>
    <property type="project" value="UniProtKB-EC"/>
</dbReference>
<dbReference type="OrthoDB" id="1657402at2759"/>
<dbReference type="Pfam" id="PF13364">
    <property type="entry name" value="BetaGal_ABD2"/>
    <property type="match status" value="2"/>
</dbReference>
<dbReference type="InterPro" id="IPR017853">
    <property type="entry name" value="GH"/>
</dbReference>
<keyword evidence="7 8" id="KW-0326">Glycosidase</keyword>
<dbReference type="InterPro" id="IPR001944">
    <property type="entry name" value="Glycoside_Hdrlase_35"/>
</dbReference>
<dbReference type="SUPFAM" id="SSF117100">
    <property type="entry name" value="Beta-galactosidase LacA, domain 3"/>
    <property type="match status" value="1"/>
</dbReference>
<dbReference type="Gene3D" id="3.20.20.80">
    <property type="entry name" value="Glycosidases"/>
    <property type="match status" value="1"/>
</dbReference>
<proteinExistence type="inferred from homology"/>
<evidence type="ECO:0000256" key="7">
    <source>
        <dbReference type="ARBA" id="ARBA00023295"/>
    </source>
</evidence>
<evidence type="ECO:0000313" key="12">
    <source>
        <dbReference type="Proteomes" id="UP000799779"/>
    </source>
</evidence>
<dbReference type="Gene3D" id="2.60.390.10">
    <property type="entry name" value="Beta-galactosidase, domain 3"/>
    <property type="match status" value="1"/>
</dbReference>
<accession>A0A6A5W7V3</accession>
<dbReference type="EMBL" id="ML977620">
    <property type="protein sequence ID" value="KAF1996839.1"/>
    <property type="molecule type" value="Genomic_DNA"/>
</dbReference>
<dbReference type="InterPro" id="IPR025300">
    <property type="entry name" value="BetaGal_jelly_roll_dom"/>
</dbReference>
<keyword evidence="5 8" id="KW-0378">Hydrolase</keyword>
<keyword evidence="6" id="KW-0325">Glycoprotein</keyword>
<sequence>MEMRFGGIAYETKDRKEGGGSGVIQGPLRQSRRRHGCVKWMRYIFNAVSAVALACLAIEGTARAVGYSPKQWIQPYRREALQDIVTWDEHTVFVNGERVFLYSGEVHPYRLPVPDLYLDVFEKIKALGYNCVSFYIDWALLEGKPGVYREDGVFALKPFFDAAQKAGIYLIARPGPYINAEVSGGGFPGWVQRINGTLRTRAEDFLKATDLYAASVGKTIAAAQITNGGPIILVQPENEYTQALSSIKPFPDPAYMTYVEDQLRDAGIIVPLISNDASPKGNNAPGQAAAVDIYGHDGYPVGFDCANPTVWPDGKLPTNWKNLHLQQSPNTPYSILEFQGGSFDPWGGPGWDKCSVLVGAEFERVFYKQLYSFGVTVFNIYMTFGGTNWGNLGHPGGYTSYDYSAAIREDRRVDREKYSEQKLQANFFKVSPAYLTAARGSASTTAWTTTADLSVTPAVDQKTGTKFYFLRHSKYNSLASTSYKLKISTSAFGNITIPQLNDTSLALNGRDAKVHVSDYNVGGATLIYSTAEVFTWHKYADRTVLVLYGGPGETHELVLGVTGYETLEGTARILATRGYTLINWKADGERKVVKVGINDFIYVYLLDRNQAYNYWSIDTAPHSSANSVILKAGYLVRTASVSGKTLSLTGDMNATTSIEIIGGAPANLSKLTFNGEDFSFKVTKSGTIMAKIDYPKPRLNIPQLNTLKWKYIDSLPEIQPGYDDSKWTPASLKKTYNSLRPLTTPTSLYSSDYGYHTGTLLYRGTFTATGSESTISLSTQGGSAFGMSAFLDSKFLGSFRGYDAATNGNSLFTLPNLTAGKKYVITVVIDNMGLDENWTIGTETMKNPRGILNYTLSGRNQSAITWKLTGNLGGEDYVDISRGPLNEGGLFIERAGLHLPGALGAKGVEWKDSTGPVKEGLKGPGIGFFATEFQLGLPSGYDIPLSFSFANSTSTGSGTATPAYRVQLYVNGWQYGKYVSNVGPQTKFPVPEGILDYHGSNYLGVAVWGLDGGEMKVEGLELGVDGVIWSGVGKVGVVEGEKYGGRKAVY</sequence>
<evidence type="ECO:0000256" key="2">
    <source>
        <dbReference type="ARBA" id="ARBA00009809"/>
    </source>
</evidence>
<evidence type="ECO:0000256" key="1">
    <source>
        <dbReference type="ARBA" id="ARBA00001412"/>
    </source>
</evidence>
<evidence type="ECO:0000259" key="10">
    <source>
        <dbReference type="SMART" id="SM01029"/>
    </source>
</evidence>
<dbReference type="AlphaFoldDB" id="A0A6A5W7V3"/>
<organism evidence="11 12">
    <name type="scientific">Amniculicola lignicola CBS 123094</name>
    <dbReference type="NCBI Taxonomy" id="1392246"/>
    <lineage>
        <taxon>Eukaryota</taxon>
        <taxon>Fungi</taxon>
        <taxon>Dikarya</taxon>
        <taxon>Ascomycota</taxon>
        <taxon>Pezizomycotina</taxon>
        <taxon>Dothideomycetes</taxon>
        <taxon>Pleosporomycetidae</taxon>
        <taxon>Pleosporales</taxon>
        <taxon>Amniculicolaceae</taxon>
        <taxon>Amniculicola</taxon>
    </lineage>
</organism>
<comment type="similarity">
    <text evidence="2 9">Belongs to the glycosyl hydrolase 35 family.</text>
</comment>
<dbReference type="InterPro" id="IPR018954">
    <property type="entry name" value="Betagal_dom2"/>
</dbReference>
<dbReference type="GO" id="GO:0005975">
    <property type="term" value="P:carbohydrate metabolic process"/>
    <property type="evidence" value="ECO:0007669"/>
    <property type="project" value="InterPro"/>
</dbReference>
<evidence type="ECO:0000256" key="8">
    <source>
        <dbReference type="RuleBase" id="RU000675"/>
    </source>
</evidence>
<dbReference type="FunFam" id="2.60.120.260:FF:000065">
    <property type="entry name" value="Beta-galactosidase A"/>
    <property type="match status" value="1"/>
</dbReference>
<dbReference type="PRINTS" id="PR00742">
    <property type="entry name" value="GLHYDRLASE35"/>
</dbReference>
<dbReference type="PROSITE" id="PS01182">
    <property type="entry name" value="GLYCOSYL_HYDROL_F35"/>
    <property type="match status" value="1"/>
</dbReference>
<dbReference type="Pfam" id="PF13363">
    <property type="entry name" value="BetaGal_dom3"/>
    <property type="match status" value="1"/>
</dbReference>
<keyword evidence="12" id="KW-1185">Reference proteome</keyword>
<evidence type="ECO:0000256" key="5">
    <source>
        <dbReference type="ARBA" id="ARBA00022801"/>
    </source>
</evidence>
<evidence type="ECO:0000256" key="9">
    <source>
        <dbReference type="RuleBase" id="RU003679"/>
    </source>
</evidence>
<dbReference type="Gene3D" id="2.102.20.10">
    <property type="entry name" value="Beta-galactosidase, domain 2"/>
    <property type="match status" value="1"/>
</dbReference>
<dbReference type="InterPro" id="IPR037110">
    <property type="entry name" value="Betagal_dom2_sf"/>
</dbReference>
<dbReference type="InterPro" id="IPR025972">
    <property type="entry name" value="BetaGal_dom3"/>
</dbReference>
<dbReference type="InterPro" id="IPR036833">
    <property type="entry name" value="BetaGal_dom3_sf"/>
</dbReference>
<gene>
    <name evidence="11" type="ORF">P154DRAFT_497869</name>
</gene>
<evidence type="ECO:0000313" key="11">
    <source>
        <dbReference type="EMBL" id="KAF1996839.1"/>
    </source>
</evidence>
<dbReference type="SUPFAM" id="SSF51011">
    <property type="entry name" value="Glycosyl hydrolase domain"/>
    <property type="match status" value="1"/>
</dbReference>
<dbReference type="InterPro" id="IPR031330">
    <property type="entry name" value="Gly_Hdrlase_35_cat"/>
</dbReference>
<dbReference type="FunFam" id="2.102.20.10:FF:000001">
    <property type="entry name" value="Beta-galactosidase A"/>
    <property type="match status" value="1"/>
</dbReference>
<comment type="catalytic activity">
    <reaction evidence="1 8">
        <text>Hydrolysis of terminal non-reducing beta-D-galactose residues in beta-D-galactosides.</text>
        <dbReference type="EC" id="3.2.1.23"/>
    </reaction>
</comment>
<evidence type="ECO:0000256" key="4">
    <source>
        <dbReference type="ARBA" id="ARBA00022729"/>
    </source>
</evidence>
<dbReference type="SMART" id="SM01029">
    <property type="entry name" value="BetaGal_dom2"/>
    <property type="match status" value="1"/>
</dbReference>
<dbReference type="Pfam" id="PF01301">
    <property type="entry name" value="Glyco_hydro_35"/>
    <property type="match status" value="1"/>
</dbReference>
<dbReference type="Gene3D" id="2.60.120.260">
    <property type="entry name" value="Galactose-binding domain-like"/>
    <property type="match status" value="2"/>
</dbReference>
<dbReference type="FunFam" id="3.20.20.80:FF:000040">
    <property type="entry name" value="Beta-galactosidase A"/>
    <property type="match status" value="1"/>
</dbReference>
<dbReference type="InterPro" id="IPR008979">
    <property type="entry name" value="Galactose-bd-like_sf"/>
</dbReference>
<reference evidence="11" key="1">
    <citation type="journal article" date="2020" name="Stud. Mycol.">
        <title>101 Dothideomycetes genomes: a test case for predicting lifestyles and emergence of pathogens.</title>
        <authorList>
            <person name="Haridas S."/>
            <person name="Albert R."/>
            <person name="Binder M."/>
            <person name="Bloem J."/>
            <person name="Labutti K."/>
            <person name="Salamov A."/>
            <person name="Andreopoulos B."/>
            <person name="Baker S."/>
            <person name="Barry K."/>
            <person name="Bills G."/>
            <person name="Bluhm B."/>
            <person name="Cannon C."/>
            <person name="Castanera R."/>
            <person name="Culley D."/>
            <person name="Daum C."/>
            <person name="Ezra D."/>
            <person name="Gonzalez J."/>
            <person name="Henrissat B."/>
            <person name="Kuo A."/>
            <person name="Liang C."/>
            <person name="Lipzen A."/>
            <person name="Lutzoni F."/>
            <person name="Magnuson J."/>
            <person name="Mondo S."/>
            <person name="Nolan M."/>
            <person name="Ohm R."/>
            <person name="Pangilinan J."/>
            <person name="Park H.-J."/>
            <person name="Ramirez L."/>
            <person name="Alfaro M."/>
            <person name="Sun H."/>
            <person name="Tritt A."/>
            <person name="Yoshinaga Y."/>
            <person name="Zwiers L.-H."/>
            <person name="Turgeon B."/>
            <person name="Goodwin S."/>
            <person name="Spatafora J."/>
            <person name="Crous P."/>
            <person name="Grigoriev I."/>
        </authorList>
    </citation>
    <scope>NUCLEOTIDE SEQUENCE</scope>
    <source>
        <strain evidence="11">CBS 123094</strain>
    </source>
</reference>
<dbReference type="EC" id="3.2.1.23" evidence="3 8"/>
<dbReference type="SUPFAM" id="SSF51445">
    <property type="entry name" value="(Trans)glycosidases"/>
    <property type="match status" value="1"/>
</dbReference>
<evidence type="ECO:0000256" key="3">
    <source>
        <dbReference type="ARBA" id="ARBA00012756"/>
    </source>
</evidence>
<feature type="domain" description="Beta-galactosidase" evidence="10">
    <location>
        <begin position="434"/>
        <end position="614"/>
    </location>
</feature>
<evidence type="ECO:0000256" key="6">
    <source>
        <dbReference type="ARBA" id="ARBA00023180"/>
    </source>
</evidence>
<name>A0A6A5W7V3_9PLEO</name>
<dbReference type="SUPFAM" id="SSF49785">
    <property type="entry name" value="Galactose-binding domain-like"/>
    <property type="match status" value="2"/>
</dbReference>
<dbReference type="Proteomes" id="UP000799779">
    <property type="component" value="Unassembled WGS sequence"/>
</dbReference>